<proteinExistence type="predicted"/>
<evidence type="ECO:0000256" key="1">
    <source>
        <dbReference type="SAM" id="MobiDB-lite"/>
    </source>
</evidence>
<evidence type="ECO:0000313" key="2">
    <source>
        <dbReference type="EMBL" id="PZQ55736.1"/>
    </source>
</evidence>
<name>A0A2W5NQQ0_9SPHN</name>
<comment type="caution">
    <text evidence="2">The sequence shown here is derived from an EMBL/GenBank/DDBJ whole genome shotgun (WGS) entry which is preliminary data.</text>
</comment>
<dbReference type="AlphaFoldDB" id="A0A2W5NQQ0"/>
<accession>A0A2W5NQQ0</accession>
<feature type="region of interest" description="Disordered" evidence="1">
    <location>
        <begin position="235"/>
        <end position="256"/>
    </location>
</feature>
<gene>
    <name evidence="2" type="ORF">DI555_06840</name>
</gene>
<reference evidence="2 3" key="1">
    <citation type="submission" date="2017-08" db="EMBL/GenBank/DDBJ databases">
        <title>Infants hospitalized years apart are colonized by the same room-sourced microbial strains.</title>
        <authorList>
            <person name="Brooks B."/>
            <person name="Olm M.R."/>
            <person name="Firek B.A."/>
            <person name="Baker R."/>
            <person name="Thomas B.C."/>
            <person name="Morowitz M.J."/>
            <person name="Banfield J.F."/>
        </authorList>
    </citation>
    <scope>NUCLEOTIDE SEQUENCE [LARGE SCALE GENOMIC DNA]</scope>
    <source>
        <strain evidence="2">S2_005_002_R2_33</strain>
    </source>
</reference>
<dbReference type="PROSITE" id="PS51257">
    <property type="entry name" value="PROKAR_LIPOPROTEIN"/>
    <property type="match status" value="1"/>
</dbReference>
<sequence>MKQTAKDIQGRKFVTCEGWQAIAIAHGCAASACNVERIEGGVRATGEVRRMSDGQLLASAEGFVGEDEAVWFGGTKKKWKWGQKRGEKVWYDEEMPKRPDYAIRAMAQTRAISRACRSAFAHVVVMIDAGLSTTPAEEVPDGGFVDGQFTEVRDEPQGDHAPRAENKPQTQRRQAATSEGMPAQDWEKLQRLIKATDSDEEKIKNHFGVKDLKRLTPKEYDQAVATLEETMAKMAREQSNRSGAQSGDIADDEIPY</sequence>
<protein>
    <submittedName>
        <fullName evidence="2">Uncharacterized protein</fullName>
    </submittedName>
</protein>
<feature type="compositionally biased region" description="Basic and acidic residues" evidence="1">
    <location>
        <begin position="153"/>
        <end position="166"/>
    </location>
</feature>
<dbReference type="EMBL" id="QFPX01000005">
    <property type="protein sequence ID" value="PZQ55736.1"/>
    <property type="molecule type" value="Genomic_DNA"/>
</dbReference>
<organism evidence="2 3">
    <name type="scientific">Novosphingobium pentaromativorans</name>
    <dbReference type="NCBI Taxonomy" id="205844"/>
    <lineage>
        <taxon>Bacteria</taxon>
        <taxon>Pseudomonadati</taxon>
        <taxon>Pseudomonadota</taxon>
        <taxon>Alphaproteobacteria</taxon>
        <taxon>Sphingomonadales</taxon>
        <taxon>Sphingomonadaceae</taxon>
        <taxon>Novosphingobium</taxon>
    </lineage>
</organism>
<evidence type="ECO:0000313" key="3">
    <source>
        <dbReference type="Proteomes" id="UP000249082"/>
    </source>
</evidence>
<dbReference type="Proteomes" id="UP000249082">
    <property type="component" value="Unassembled WGS sequence"/>
</dbReference>
<feature type="compositionally biased region" description="Polar residues" evidence="1">
    <location>
        <begin position="167"/>
        <end position="177"/>
    </location>
</feature>
<feature type="region of interest" description="Disordered" evidence="1">
    <location>
        <begin position="153"/>
        <end position="186"/>
    </location>
</feature>